<protein>
    <recommendedName>
        <fullName evidence="7">MFS transporter</fullName>
    </recommendedName>
</protein>
<dbReference type="Pfam" id="PF07690">
    <property type="entry name" value="MFS_1"/>
    <property type="match status" value="1"/>
</dbReference>
<feature type="transmembrane region" description="Helical" evidence="4">
    <location>
        <begin position="268"/>
        <end position="289"/>
    </location>
</feature>
<keyword evidence="1 4" id="KW-0812">Transmembrane</keyword>
<dbReference type="Proteomes" id="UP000595197">
    <property type="component" value="Plasmid pTT6-2"/>
</dbReference>
<dbReference type="EMBL" id="CP067422">
    <property type="protein sequence ID" value="QQP93766.1"/>
    <property type="molecule type" value="Genomic_DNA"/>
</dbReference>
<feature type="transmembrane region" description="Helical" evidence="4">
    <location>
        <begin position="140"/>
        <end position="157"/>
    </location>
</feature>
<feature type="transmembrane region" description="Helical" evidence="4">
    <location>
        <begin position="301"/>
        <end position="319"/>
    </location>
</feature>
<feature type="transmembrane region" description="Helical" evidence="4">
    <location>
        <begin position="241"/>
        <end position="261"/>
    </location>
</feature>
<evidence type="ECO:0000256" key="2">
    <source>
        <dbReference type="ARBA" id="ARBA00022989"/>
    </source>
</evidence>
<keyword evidence="3 4" id="KW-0472">Membrane</keyword>
<feature type="transmembrane region" description="Helical" evidence="4">
    <location>
        <begin position="67"/>
        <end position="88"/>
    </location>
</feature>
<dbReference type="SUPFAM" id="SSF103473">
    <property type="entry name" value="MFS general substrate transporter"/>
    <property type="match status" value="1"/>
</dbReference>
<feature type="transmembrane region" description="Helical" evidence="4">
    <location>
        <begin position="370"/>
        <end position="388"/>
    </location>
</feature>
<feature type="transmembrane region" description="Helical" evidence="4">
    <location>
        <begin position="163"/>
        <end position="182"/>
    </location>
</feature>
<evidence type="ECO:0000256" key="3">
    <source>
        <dbReference type="ARBA" id="ARBA00023136"/>
    </source>
</evidence>
<dbReference type="InterPro" id="IPR011701">
    <property type="entry name" value="MFS"/>
</dbReference>
<feature type="transmembrane region" description="Helical" evidence="4">
    <location>
        <begin position="39"/>
        <end position="60"/>
    </location>
</feature>
<feature type="transmembrane region" description="Helical" evidence="4">
    <location>
        <begin position="94"/>
        <end position="112"/>
    </location>
</feature>
<feature type="transmembrane region" description="Helical" evidence="4">
    <location>
        <begin position="347"/>
        <end position="364"/>
    </location>
</feature>
<reference evidence="5" key="1">
    <citation type="submission" date="2021-02" db="EMBL/GenBank/DDBJ databases">
        <title>Skermanella TT6 skin isolate.</title>
        <authorList>
            <person name="Lee K."/>
            <person name="Ganzorig M."/>
        </authorList>
    </citation>
    <scope>NUCLEOTIDE SEQUENCE</scope>
    <source>
        <strain evidence="5">TT6</strain>
    </source>
</reference>
<gene>
    <name evidence="5" type="ORF">IGS68_33030</name>
</gene>
<evidence type="ECO:0000256" key="4">
    <source>
        <dbReference type="SAM" id="Phobius"/>
    </source>
</evidence>
<sequence length="403" mass="43414">MRRDVLLFISYRVVSRLYFQLPVLFLHLHMVQMGLYNTIALLVVYGLVTTVTATLGTALLRHMRQKAVVALGELMKGAGLFLVILGTGVGSTDFWTVMAAQVIGGTGFSLAISTDSSLLRTVTAAGGNDLFMRVQSRSQSLMFIATLVAGCIGSILYDYEAHWPFYAALATNLLSAALIFAIREEKAAPAAAGAPSAPVRLRPDPDQAFWMDFYALSRAFTMAPFVGFLPFFFIMLGVDPFLFGSVLGLFTMAGFIAALYCNAFLKRFGLNALMGVTIGCMLGSMWLFGFSDWFARQGVDYFLVGLAAIGLLGLGSGGVRPVTMGNIRMGALGPQERILLLSTMERNFGICNAVLLAAGGFLLVEYGFGTLMIALSASYVVLVAALLMKNNLIANKVIEPVSR</sequence>
<organism evidence="5 6">
    <name type="scientific">Skermanella cutis</name>
    <dbReference type="NCBI Taxonomy" id="2775420"/>
    <lineage>
        <taxon>Bacteria</taxon>
        <taxon>Pseudomonadati</taxon>
        <taxon>Pseudomonadota</taxon>
        <taxon>Alphaproteobacteria</taxon>
        <taxon>Rhodospirillales</taxon>
        <taxon>Azospirillaceae</taxon>
        <taxon>Skermanella</taxon>
    </lineage>
</organism>
<dbReference type="InterPro" id="IPR036259">
    <property type="entry name" value="MFS_trans_sf"/>
</dbReference>
<accession>A0ABX7BJK9</accession>
<evidence type="ECO:0000256" key="1">
    <source>
        <dbReference type="ARBA" id="ARBA00022692"/>
    </source>
</evidence>
<geneLocation type="plasmid" evidence="5 6">
    <name>pTT6-2</name>
</geneLocation>
<evidence type="ECO:0000313" key="6">
    <source>
        <dbReference type="Proteomes" id="UP000595197"/>
    </source>
</evidence>
<feature type="transmembrane region" description="Helical" evidence="4">
    <location>
        <begin position="5"/>
        <end position="27"/>
    </location>
</feature>
<name>A0ABX7BJK9_9PROT</name>
<evidence type="ECO:0008006" key="7">
    <source>
        <dbReference type="Google" id="ProtNLM"/>
    </source>
</evidence>
<dbReference type="Gene3D" id="1.20.1250.20">
    <property type="entry name" value="MFS general substrate transporter like domains"/>
    <property type="match status" value="1"/>
</dbReference>
<proteinExistence type="predicted"/>
<keyword evidence="5" id="KW-0614">Plasmid</keyword>
<keyword evidence="6" id="KW-1185">Reference proteome</keyword>
<evidence type="ECO:0000313" key="5">
    <source>
        <dbReference type="EMBL" id="QQP93766.1"/>
    </source>
</evidence>
<keyword evidence="2 4" id="KW-1133">Transmembrane helix</keyword>
<feature type="transmembrane region" description="Helical" evidence="4">
    <location>
        <begin position="215"/>
        <end position="235"/>
    </location>
</feature>